<dbReference type="PANTHER" id="PTHR43711:SF1">
    <property type="entry name" value="HISTIDINE KINASE 1"/>
    <property type="match status" value="1"/>
</dbReference>
<dbReference type="FunFam" id="3.30.565.10:FF:000006">
    <property type="entry name" value="Sensor histidine kinase WalK"/>
    <property type="match status" value="1"/>
</dbReference>
<dbReference type="Gene3D" id="1.10.287.130">
    <property type="match status" value="1"/>
</dbReference>
<evidence type="ECO:0000259" key="13">
    <source>
        <dbReference type="PROSITE" id="PS50113"/>
    </source>
</evidence>
<feature type="transmembrane region" description="Helical" evidence="10">
    <location>
        <begin position="178"/>
        <end position="197"/>
    </location>
</feature>
<dbReference type="FunFam" id="1.10.287.130:FF:000001">
    <property type="entry name" value="Two-component sensor histidine kinase"/>
    <property type="match status" value="1"/>
</dbReference>
<dbReference type="Proteomes" id="UP000198741">
    <property type="component" value="Chromosome I"/>
</dbReference>
<keyword evidence="15" id="KW-1185">Reference proteome</keyword>
<dbReference type="InterPro" id="IPR000014">
    <property type="entry name" value="PAS"/>
</dbReference>
<comment type="catalytic activity">
    <reaction evidence="1">
        <text>ATP + protein L-histidine = ADP + protein N-phospho-L-histidine.</text>
        <dbReference type="EC" id="2.7.13.3"/>
    </reaction>
</comment>
<dbReference type="Pfam" id="PF00512">
    <property type="entry name" value="HisKA"/>
    <property type="match status" value="1"/>
</dbReference>
<dbReference type="EC" id="2.7.13.3" evidence="4"/>
<evidence type="ECO:0000256" key="8">
    <source>
        <dbReference type="ARBA" id="ARBA00023012"/>
    </source>
</evidence>
<dbReference type="InterPro" id="IPR035965">
    <property type="entry name" value="PAS-like_dom_sf"/>
</dbReference>
<dbReference type="EMBL" id="LT629710">
    <property type="protein sequence ID" value="SDO33860.1"/>
    <property type="molecule type" value="Genomic_DNA"/>
</dbReference>
<dbReference type="SUPFAM" id="SSF55785">
    <property type="entry name" value="PYP-like sensor domain (PAS domain)"/>
    <property type="match status" value="1"/>
</dbReference>
<evidence type="ECO:0000256" key="5">
    <source>
        <dbReference type="ARBA" id="ARBA00022553"/>
    </source>
</evidence>
<evidence type="ECO:0000256" key="6">
    <source>
        <dbReference type="ARBA" id="ARBA00022679"/>
    </source>
</evidence>
<evidence type="ECO:0000256" key="7">
    <source>
        <dbReference type="ARBA" id="ARBA00022777"/>
    </source>
</evidence>
<dbReference type="OrthoDB" id="9757990at2"/>
<keyword evidence="10" id="KW-0812">Transmembrane</keyword>
<dbReference type="STRING" id="1090615.SAMN04515671_0611"/>
<dbReference type="PROSITE" id="PS50109">
    <property type="entry name" value="HIS_KIN"/>
    <property type="match status" value="1"/>
</dbReference>
<dbReference type="SMART" id="SM00387">
    <property type="entry name" value="HATPase_c"/>
    <property type="match status" value="1"/>
</dbReference>
<dbReference type="InterPro" id="IPR003661">
    <property type="entry name" value="HisK_dim/P_dom"/>
</dbReference>
<feature type="transmembrane region" description="Helical" evidence="10">
    <location>
        <begin position="149"/>
        <end position="166"/>
    </location>
</feature>
<keyword evidence="7 14" id="KW-0418">Kinase</keyword>
<keyword evidence="5" id="KW-0597">Phosphoprotein</keyword>
<dbReference type="AlphaFoldDB" id="A0A1H0IRE8"/>
<dbReference type="SMART" id="SM00091">
    <property type="entry name" value="PAS"/>
    <property type="match status" value="1"/>
</dbReference>
<dbReference type="PANTHER" id="PTHR43711">
    <property type="entry name" value="TWO-COMPONENT HISTIDINE KINASE"/>
    <property type="match status" value="1"/>
</dbReference>
<evidence type="ECO:0000313" key="14">
    <source>
        <dbReference type="EMBL" id="SDO33860.1"/>
    </source>
</evidence>
<dbReference type="PROSITE" id="PS50112">
    <property type="entry name" value="PAS"/>
    <property type="match status" value="1"/>
</dbReference>
<evidence type="ECO:0000256" key="1">
    <source>
        <dbReference type="ARBA" id="ARBA00000085"/>
    </source>
</evidence>
<reference evidence="14 15" key="1">
    <citation type="submission" date="2016-10" db="EMBL/GenBank/DDBJ databases">
        <authorList>
            <person name="de Groot N.N."/>
        </authorList>
    </citation>
    <scope>NUCLEOTIDE SEQUENCE [LARGE SCALE GENOMIC DNA]</scope>
    <source>
        <strain evidence="15">P4-7,KCTC 19426,CECT 7604</strain>
    </source>
</reference>
<dbReference type="InterPro" id="IPR005467">
    <property type="entry name" value="His_kinase_dom"/>
</dbReference>
<dbReference type="Gene3D" id="3.30.565.10">
    <property type="entry name" value="Histidine kinase-like ATPase, C-terminal domain"/>
    <property type="match status" value="1"/>
</dbReference>
<organism evidence="14 15">
    <name type="scientific">Nakamurella panacisegetis</name>
    <dbReference type="NCBI Taxonomy" id="1090615"/>
    <lineage>
        <taxon>Bacteria</taxon>
        <taxon>Bacillati</taxon>
        <taxon>Actinomycetota</taxon>
        <taxon>Actinomycetes</taxon>
        <taxon>Nakamurellales</taxon>
        <taxon>Nakamurellaceae</taxon>
        <taxon>Nakamurella</taxon>
    </lineage>
</organism>
<evidence type="ECO:0000259" key="11">
    <source>
        <dbReference type="PROSITE" id="PS50109"/>
    </source>
</evidence>
<dbReference type="RefSeq" id="WP_090474544.1">
    <property type="nucleotide sequence ID" value="NZ_LT629710.1"/>
</dbReference>
<proteinExistence type="predicted"/>
<dbReference type="GO" id="GO:0005886">
    <property type="term" value="C:plasma membrane"/>
    <property type="evidence" value="ECO:0007669"/>
    <property type="project" value="UniProtKB-SubCell"/>
</dbReference>
<feature type="domain" description="PAC" evidence="13">
    <location>
        <begin position="324"/>
        <end position="376"/>
    </location>
</feature>
<protein>
    <recommendedName>
        <fullName evidence="4">histidine kinase</fullName>
        <ecNumber evidence="4">2.7.13.3</ecNumber>
    </recommendedName>
</protein>
<evidence type="ECO:0000313" key="15">
    <source>
        <dbReference type="Proteomes" id="UP000198741"/>
    </source>
</evidence>
<dbReference type="InterPro" id="IPR036097">
    <property type="entry name" value="HisK_dim/P_sf"/>
</dbReference>
<feature type="domain" description="PAS" evidence="12">
    <location>
        <begin position="238"/>
        <end position="287"/>
    </location>
</feature>
<evidence type="ECO:0000259" key="12">
    <source>
        <dbReference type="PROSITE" id="PS50112"/>
    </source>
</evidence>
<evidence type="ECO:0000256" key="9">
    <source>
        <dbReference type="ARBA" id="ARBA00023136"/>
    </source>
</evidence>
<dbReference type="GO" id="GO:0006355">
    <property type="term" value="P:regulation of DNA-templated transcription"/>
    <property type="evidence" value="ECO:0007669"/>
    <property type="project" value="InterPro"/>
</dbReference>
<dbReference type="PROSITE" id="PS50113">
    <property type="entry name" value="PAC"/>
    <property type="match status" value="1"/>
</dbReference>
<feature type="transmembrane region" description="Helical" evidence="10">
    <location>
        <begin position="51"/>
        <end position="69"/>
    </location>
</feature>
<dbReference type="InterPro" id="IPR004358">
    <property type="entry name" value="Sig_transdc_His_kin-like_C"/>
</dbReference>
<comment type="cofactor">
    <cofactor evidence="2">
        <name>a divalent metal cation</name>
        <dbReference type="ChEBI" id="CHEBI:60240"/>
    </cofactor>
</comment>
<dbReference type="InterPro" id="IPR003594">
    <property type="entry name" value="HATPase_dom"/>
</dbReference>
<dbReference type="Gene3D" id="3.30.450.20">
    <property type="entry name" value="PAS domain"/>
    <property type="match status" value="1"/>
</dbReference>
<dbReference type="GO" id="GO:0000155">
    <property type="term" value="F:phosphorelay sensor kinase activity"/>
    <property type="evidence" value="ECO:0007669"/>
    <property type="project" value="InterPro"/>
</dbReference>
<dbReference type="InterPro" id="IPR050736">
    <property type="entry name" value="Sensor_HK_Regulatory"/>
</dbReference>
<evidence type="ECO:0000256" key="10">
    <source>
        <dbReference type="SAM" id="Phobius"/>
    </source>
</evidence>
<dbReference type="InterPro" id="IPR036890">
    <property type="entry name" value="HATPase_C_sf"/>
</dbReference>
<dbReference type="InterPro" id="IPR013767">
    <property type="entry name" value="PAS_fold"/>
</dbReference>
<dbReference type="InterPro" id="IPR000700">
    <property type="entry name" value="PAS-assoc_C"/>
</dbReference>
<keyword evidence="8" id="KW-0902">Two-component regulatory system</keyword>
<dbReference type="Pfam" id="PF02518">
    <property type="entry name" value="HATPase_c"/>
    <property type="match status" value="1"/>
</dbReference>
<dbReference type="CDD" id="cd00082">
    <property type="entry name" value="HisKA"/>
    <property type="match status" value="1"/>
</dbReference>
<dbReference type="PRINTS" id="PR00344">
    <property type="entry name" value="BCTRLSENSOR"/>
</dbReference>
<evidence type="ECO:0000256" key="3">
    <source>
        <dbReference type="ARBA" id="ARBA00004236"/>
    </source>
</evidence>
<name>A0A1H0IRE8_9ACTN</name>
<comment type="subcellular location">
    <subcellularLocation>
        <location evidence="3">Cell membrane</location>
    </subcellularLocation>
</comment>
<dbReference type="CDD" id="cd00130">
    <property type="entry name" value="PAS"/>
    <property type="match status" value="1"/>
</dbReference>
<feature type="domain" description="Histidine kinase" evidence="11">
    <location>
        <begin position="380"/>
        <end position="602"/>
    </location>
</feature>
<evidence type="ECO:0000256" key="2">
    <source>
        <dbReference type="ARBA" id="ARBA00001968"/>
    </source>
</evidence>
<feature type="transmembrane region" description="Helical" evidence="10">
    <location>
        <begin position="101"/>
        <end position="118"/>
    </location>
</feature>
<dbReference type="SMART" id="SM00388">
    <property type="entry name" value="HisKA"/>
    <property type="match status" value="1"/>
</dbReference>
<dbReference type="GO" id="GO:0005509">
    <property type="term" value="F:calcium ion binding"/>
    <property type="evidence" value="ECO:0007669"/>
    <property type="project" value="UniProtKB-ARBA"/>
</dbReference>
<dbReference type="SUPFAM" id="SSF55874">
    <property type="entry name" value="ATPase domain of HSP90 chaperone/DNA topoisomerase II/histidine kinase"/>
    <property type="match status" value="1"/>
</dbReference>
<dbReference type="SUPFAM" id="SSF47384">
    <property type="entry name" value="Homodimeric domain of signal transducing histidine kinase"/>
    <property type="match status" value="1"/>
</dbReference>
<dbReference type="Pfam" id="PF00989">
    <property type="entry name" value="PAS"/>
    <property type="match status" value="1"/>
</dbReference>
<keyword evidence="9 10" id="KW-0472">Membrane</keyword>
<keyword evidence="10" id="KW-1133">Transmembrane helix</keyword>
<evidence type="ECO:0000256" key="4">
    <source>
        <dbReference type="ARBA" id="ARBA00012438"/>
    </source>
</evidence>
<keyword evidence="6" id="KW-0808">Transferase</keyword>
<feature type="transmembrane region" description="Helical" evidence="10">
    <location>
        <begin position="75"/>
        <end position="94"/>
    </location>
</feature>
<gene>
    <name evidence="14" type="ORF">SAMN04515671_0611</name>
</gene>
<sequence>MTSTISASTGSFVDASSVPAGKTAPPVRLRRLRAFATGFARDQNSVLQRQLCVLVVYVASQLILLVPDVNITHGGLIGAGALVMVGATGTAYGLRKPRIPSRWAMVVPLLSIVSIGLLRAGTGGAFSVFTMMLVLPTVSLGVEPGRLPLLFGGLVMVPIMWLPILFDPTTFQDGQWTKVVFIPVMLGLTCLSVNELMTRLRARVRAVNALQRRQQDLLVDATANAARSEMATAAARESTSQLINVIDSVTEQAIIATDVTGAVEVFNSGAQKMLRIAAHDVLGRSILQFHLRDELDARMPEIADGATGSPFDALTGPVRKGVPAAADWTYRTADGKDLRVHLTVTSRSDASGRGDGFLFVATDVTEDREQSRVKDDFVNLISHELRTPLSSILGYLELLGDDEDNPLSPEQTQFLEVISRNANRLLRLVSDLLFTAQVEAGRFDLQGQSVDLRTVVTASWETAAPLAADRGLTLRMFTPEEPVMAWGDPIRLGQVVDNLISNAVKFTPAGGRIVLNLTTPDDETGRALICITDTGLGIPATELDRLFSRFFRASTATDNAVPGVGLGLNITKAIVTAHGGRITVASTVGQGTTFAVELPLGDQST</sequence>
<accession>A0A1H0IRE8</accession>